<gene>
    <name evidence="1" type="ORF">PHYPA_010114</name>
</gene>
<dbReference type="Gramene" id="Pp3c7_7928V3.1">
    <property type="protein sequence ID" value="Pp3c7_7928V3.1"/>
    <property type="gene ID" value="Pp3c7_7928"/>
</dbReference>
<reference evidence="2" key="3">
    <citation type="submission" date="2020-12" db="UniProtKB">
        <authorList>
            <consortium name="EnsemblPlants"/>
        </authorList>
    </citation>
    <scope>IDENTIFICATION</scope>
</reference>
<evidence type="ECO:0000313" key="1">
    <source>
        <dbReference type="EMBL" id="PNR50928.1"/>
    </source>
</evidence>
<reference evidence="1 3" key="2">
    <citation type="journal article" date="2018" name="Plant J.">
        <title>The Physcomitrella patens chromosome-scale assembly reveals moss genome structure and evolution.</title>
        <authorList>
            <person name="Lang D."/>
            <person name="Ullrich K.K."/>
            <person name="Murat F."/>
            <person name="Fuchs J."/>
            <person name="Jenkins J."/>
            <person name="Haas F.B."/>
            <person name="Piednoel M."/>
            <person name="Gundlach H."/>
            <person name="Van Bel M."/>
            <person name="Meyberg R."/>
            <person name="Vives C."/>
            <person name="Morata J."/>
            <person name="Symeonidi A."/>
            <person name="Hiss M."/>
            <person name="Muchero W."/>
            <person name="Kamisugi Y."/>
            <person name="Saleh O."/>
            <person name="Blanc G."/>
            <person name="Decker E.L."/>
            <person name="van Gessel N."/>
            <person name="Grimwood J."/>
            <person name="Hayes R.D."/>
            <person name="Graham S.W."/>
            <person name="Gunter L.E."/>
            <person name="McDaniel S.F."/>
            <person name="Hoernstein S.N.W."/>
            <person name="Larsson A."/>
            <person name="Li F.W."/>
            <person name="Perroud P.F."/>
            <person name="Phillips J."/>
            <person name="Ranjan P."/>
            <person name="Rokshar D.S."/>
            <person name="Rothfels C.J."/>
            <person name="Schneider L."/>
            <person name="Shu S."/>
            <person name="Stevenson D.W."/>
            <person name="Thummler F."/>
            <person name="Tillich M."/>
            <person name="Villarreal Aguilar J.C."/>
            <person name="Widiez T."/>
            <person name="Wong G.K."/>
            <person name="Wymore A."/>
            <person name="Zhang Y."/>
            <person name="Zimmer A.D."/>
            <person name="Quatrano R.S."/>
            <person name="Mayer K.F.X."/>
            <person name="Goodstein D."/>
            <person name="Casacuberta J.M."/>
            <person name="Vandepoele K."/>
            <person name="Reski R."/>
            <person name="Cuming A.C."/>
            <person name="Tuskan G.A."/>
            <person name="Maumus F."/>
            <person name="Salse J."/>
            <person name="Schmutz J."/>
            <person name="Rensing S.A."/>
        </authorList>
    </citation>
    <scope>NUCLEOTIDE SEQUENCE [LARGE SCALE GENOMIC DNA]</scope>
    <source>
        <strain evidence="2 3">cv. Gransden 2004</strain>
    </source>
</reference>
<accession>A0A2K1KAX4</accession>
<dbReference type="Proteomes" id="UP000006727">
    <property type="component" value="Chromosome 7"/>
</dbReference>
<keyword evidence="3" id="KW-1185">Reference proteome</keyword>
<protein>
    <submittedName>
        <fullName evidence="1 2">Uncharacterized protein</fullName>
    </submittedName>
</protein>
<dbReference type="EnsemblPlants" id="Pp3c7_7928V3.1">
    <property type="protein sequence ID" value="Pp3c7_7928V3.1"/>
    <property type="gene ID" value="Pp3c7_7928"/>
</dbReference>
<dbReference type="InParanoid" id="A0A2K1KAX4"/>
<proteinExistence type="predicted"/>
<evidence type="ECO:0000313" key="3">
    <source>
        <dbReference type="Proteomes" id="UP000006727"/>
    </source>
</evidence>
<organism evidence="1">
    <name type="scientific">Physcomitrium patens</name>
    <name type="common">Spreading-leaved earth moss</name>
    <name type="synonym">Physcomitrella patens</name>
    <dbReference type="NCBI Taxonomy" id="3218"/>
    <lineage>
        <taxon>Eukaryota</taxon>
        <taxon>Viridiplantae</taxon>
        <taxon>Streptophyta</taxon>
        <taxon>Embryophyta</taxon>
        <taxon>Bryophyta</taxon>
        <taxon>Bryophytina</taxon>
        <taxon>Bryopsida</taxon>
        <taxon>Funariidae</taxon>
        <taxon>Funariales</taxon>
        <taxon>Funariaceae</taxon>
        <taxon>Physcomitrium</taxon>
    </lineage>
</organism>
<name>A0A2K1KAX4_PHYPA</name>
<sequence>MDTVPSLRSHAKFSNSQIWFRGVKNVCNVSQKSCRRIRTTGFDWTKIRSQKFEASERLALV</sequence>
<evidence type="ECO:0000313" key="2">
    <source>
        <dbReference type="EnsemblPlants" id="Pp3c7_7928V3.1"/>
    </source>
</evidence>
<dbReference type="AlphaFoldDB" id="A0A2K1KAX4"/>
<reference evidence="1 3" key="1">
    <citation type="journal article" date="2008" name="Science">
        <title>The Physcomitrella genome reveals evolutionary insights into the conquest of land by plants.</title>
        <authorList>
            <person name="Rensing S."/>
            <person name="Lang D."/>
            <person name="Zimmer A."/>
            <person name="Terry A."/>
            <person name="Salamov A."/>
            <person name="Shapiro H."/>
            <person name="Nishiyama T."/>
            <person name="Perroud P.-F."/>
            <person name="Lindquist E."/>
            <person name="Kamisugi Y."/>
            <person name="Tanahashi T."/>
            <person name="Sakakibara K."/>
            <person name="Fujita T."/>
            <person name="Oishi K."/>
            <person name="Shin-I T."/>
            <person name="Kuroki Y."/>
            <person name="Toyoda A."/>
            <person name="Suzuki Y."/>
            <person name="Hashimoto A."/>
            <person name="Yamaguchi K."/>
            <person name="Sugano A."/>
            <person name="Kohara Y."/>
            <person name="Fujiyama A."/>
            <person name="Anterola A."/>
            <person name="Aoki S."/>
            <person name="Ashton N."/>
            <person name="Barbazuk W.B."/>
            <person name="Barker E."/>
            <person name="Bennetzen J."/>
            <person name="Bezanilla M."/>
            <person name="Blankenship R."/>
            <person name="Cho S.H."/>
            <person name="Dutcher S."/>
            <person name="Estelle M."/>
            <person name="Fawcett J.A."/>
            <person name="Gundlach H."/>
            <person name="Hanada K."/>
            <person name="Heyl A."/>
            <person name="Hicks K.A."/>
            <person name="Hugh J."/>
            <person name="Lohr M."/>
            <person name="Mayer K."/>
            <person name="Melkozernov A."/>
            <person name="Murata T."/>
            <person name="Nelson D."/>
            <person name="Pils B."/>
            <person name="Prigge M."/>
            <person name="Reiss B."/>
            <person name="Renner T."/>
            <person name="Rombauts S."/>
            <person name="Rushton P."/>
            <person name="Sanderfoot A."/>
            <person name="Schween G."/>
            <person name="Shiu S.-H."/>
            <person name="Stueber K."/>
            <person name="Theodoulou F.L."/>
            <person name="Tu H."/>
            <person name="Van de Peer Y."/>
            <person name="Verrier P.J."/>
            <person name="Waters E."/>
            <person name="Wood A."/>
            <person name="Yang L."/>
            <person name="Cove D."/>
            <person name="Cuming A."/>
            <person name="Hasebe M."/>
            <person name="Lucas S."/>
            <person name="Mishler D.B."/>
            <person name="Reski R."/>
            <person name="Grigoriev I."/>
            <person name="Quatrano R.S."/>
            <person name="Boore J.L."/>
        </authorList>
    </citation>
    <scope>NUCLEOTIDE SEQUENCE [LARGE SCALE GENOMIC DNA]</scope>
    <source>
        <strain evidence="2 3">cv. Gransden 2004</strain>
    </source>
</reference>
<dbReference type="EMBL" id="ABEU02000007">
    <property type="protein sequence ID" value="PNR50928.1"/>
    <property type="molecule type" value="Genomic_DNA"/>
</dbReference>